<keyword evidence="2" id="KW-1133">Transmembrane helix</keyword>
<keyword evidence="1" id="KW-0175">Coiled coil</keyword>
<gene>
    <name evidence="3" type="ordered locus">SNE_A14490</name>
</gene>
<dbReference type="AlphaFoldDB" id="F8L915"/>
<dbReference type="Proteomes" id="UP000000496">
    <property type="component" value="Chromosome gsn.131"/>
</dbReference>
<evidence type="ECO:0000313" key="3">
    <source>
        <dbReference type="EMBL" id="CCB89326.1"/>
    </source>
</evidence>
<dbReference type="STRING" id="331113.SNE_A14490"/>
<sequence length="105" mass="12261">MLKARESKGKILSFFLTNWWIGAFILMAIALYAQALYQKNQLASLLQKKAELLKKEKELAIRDQEQLKLRIKSEEDPEWALLVLKQRLGVVEEGETKVIFKKRSQ</sequence>
<keyword evidence="4" id="KW-1185">Reference proteome</keyword>
<feature type="transmembrane region" description="Helical" evidence="2">
    <location>
        <begin position="12"/>
        <end position="33"/>
    </location>
</feature>
<evidence type="ECO:0008006" key="5">
    <source>
        <dbReference type="Google" id="ProtNLM"/>
    </source>
</evidence>
<name>F8L915_SIMNZ</name>
<dbReference type="KEGG" id="sng:SNE_A14490"/>
<dbReference type="EMBL" id="FR872582">
    <property type="protein sequence ID" value="CCB89326.1"/>
    <property type="molecule type" value="Genomic_DNA"/>
</dbReference>
<feature type="coiled-coil region" evidence="1">
    <location>
        <begin position="42"/>
        <end position="70"/>
    </location>
</feature>
<dbReference type="RefSeq" id="WP_013943793.1">
    <property type="nucleotide sequence ID" value="NC_015713.1"/>
</dbReference>
<evidence type="ECO:0000313" key="4">
    <source>
        <dbReference type="Proteomes" id="UP000000496"/>
    </source>
</evidence>
<evidence type="ECO:0000256" key="1">
    <source>
        <dbReference type="SAM" id="Coils"/>
    </source>
</evidence>
<keyword evidence="2" id="KW-0472">Membrane</keyword>
<keyword evidence="2" id="KW-0812">Transmembrane</keyword>
<protein>
    <recommendedName>
        <fullName evidence="5">Septum formation initiator</fullName>
    </recommendedName>
</protein>
<proteinExistence type="predicted"/>
<organism evidence="3 4">
    <name type="scientific">Simkania negevensis (strain ATCC VR-1471 / DSM 27360 / Z)</name>
    <dbReference type="NCBI Taxonomy" id="331113"/>
    <lineage>
        <taxon>Bacteria</taxon>
        <taxon>Pseudomonadati</taxon>
        <taxon>Chlamydiota</taxon>
        <taxon>Chlamydiia</taxon>
        <taxon>Parachlamydiales</taxon>
        <taxon>Simkaniaceae</taxon>
        <taxon>Simkania</taxon>
    </lineage>
</organism>
<reference key="1">
    <citation type="journal article" date="2011" name="Mol. Biol. Evol.">
        <title>Unity in variety -- the pan-genome of the Chlamydiae.</title>
        <authorList>
            <person name="Collingro A."/>
            <person name="Tischler P."/>
            <person name="Weinmaier T."/>
            <person name="Penz T."/>
            <person name="Heinz E."/>
            <person name="Brunham R.C."/>
            <person name="Read T.D."/>
            <person name="Bavoil P.M."/>
            <person name="Sachse K."/>
            <person name="Kahane S."/>
            <person name="Friedman M.G."/>
            <person name="Rattei T."/>
            <person name="Myers G.S.A."/>
            <person name="Horn M."/>
        </authorList>
    </citation>
    <scope>NUCLEOTIDE SEQUENCE</scope>
    <source>
        <strain>Z</strain>
    </source>
</reference>
<accession>F8L915</accession>
<reference evidence="3 4" key="2">
    <citation type="journal article" date="2011" name="Mol. Biol. Evol.">
        <title>Unity in variety--the pan-genome of the Chlamydiae.</title>
        <authorList>
            <person name="Collingro A."/>
            <person name="Tischler P."/>
            <person name="Weinmaier T."/>
            <person name="Penz T."/>
            <person name="Heinz E."/>
            <person name="Brunham R.C."/>
            <person name="Read T.D."/>
            <person name="Bavoil P.M."/>
            <person name="Sachse K."/>
            <person name="Kahane S."/>
            <person name="Friedman M.G."/>
            <person name="Rattei T."/>
            <person name="Myers G.S."/>
            <person name="Horn M."/>
        </authorList>
    </citation>
    <scope>NUCLEOTIDE SEQUENCE [LARGE SCALE GENOMIC DNA]</scope>
    <source>
        <strain evidence="4">ATCC VR-1471 / Z</strain>
    </source>
</reference>
<evidence type="ECO:0000256" key="2">
    <source>
        <dbReference type="SAM" id="Phobius"/>
    </source>
</evidence>
<dbReference type="HOGENOM" id="CLU_2234773_0_0_0"/>